<feature type="domain" description="ABC transporter" evidence="12">
    <location>
        <begin position="171"/>
        <end position="408"/>
    </location>
</feature>
<keyword evidence="6" id="KW-0547">Nucleotide-binding</keyword>
<dbReference type="GO" id="GO:0140359">
    <property type="term" value="F:ABC-type transporter activity"/>
    <property type="evidence" value="ECO:0007669"/>
    <property type="project" value="InterPro"/>
</dbReference>
<dbReference type="Gene3D" id="3.40.50.300">
    <property type="entry name" value="P-loop containing nucleotide triphosphate hydrolases"/>
    <property type="match status" value="2"/>
</dbReference>
<dbReference type="PANTHER" id="PTHR24223:SF443">
    <property type="entry name" value="MULTIDRUG-RESISTANCE LIKE PROTEIN 1, ISOFORM I"/>
    <property type="match status" value="1"/>
</dbReference>
<proteinExistence type="inferred from homology"/>
<evidence type="ECO:0000259" key="13">
    <source>
        <dbReference type="PROSITE" id="PS50929"/>
    </source>
</evidence>
<comment type="caution">
    <text evidence="14">The sequence shown here is derived from an EMBL/GenBank/DDBJ whole genome shotgun (WGS) entry which is preliminary data.</text>
</comment>
<feature type="transmembrane region" description="Helical" evidence="11">
    <location>
        <begin position="607"/>
        <end position="625"/>
    </location>
</feature>
<dbReference type="InterPro" id="IPR003593">
    <property type="entry name" value="AAA+_ATPase"/>
</dbReference>
<dbReference type="PROSITE" id="PS50893">
    <property type="entry name" value="ABC_TRANSPORTER_2"/>
    <property type="match status" value="2"/>
</dbReference>
<dbReference type="Proteomes" id="UP001210925">
    <property type="component" value="Unassembled WGS sequence"/>
</dbReference>
<sequence length="1036" mass="114123">MTMLTTDVGNISRLFLDLRVFLFTPIQLLLTVYFLSTFIGVSVLWGVLVLLGGIGASVLCGYLEGEYCDEYEDLQDERVTLISDMVKGIQMIKCWALESSFYKKNLAARAEQGKALLKYSAVVDSGEIAIKSVPSLFLMVIIAAYTRSNSLTAGIIFPVISYSLSLVDPLFDVLDILGILSQGWVGLKRVSSYLNAPELLLSNRDGVKGSVVVENVTWKWLESGKGDDQDPSATFSLQEINLNVKISGRIAYCPQKPWILAASIEDNITFGSLVDQEKLDAVVKATSLNRDLEILPHGIKTQLGENGITLSGGQKARVALARALYADAHVYLLDCPLAALDAKVSQEVFQSAILGHLKNKTVLMVTHNKEFFSGMDKVVYMDGGKVKEIGNTSELLAKPEFVDLLEANRAAKEDEMEETSTKFSDTESNQSQDEAENDSASQDNQVIEKEDQAEGSVGKHNYMKLASICGPTFIPLFVGVVFAAGSFIGTPLWISYWTSHSSDSNQQFYLNIFEVFGAASILSNFILYGSTMLMSWNIVQYLHHHSIAGILAAPMSFFHANPSGRIISRLGTDINDLDTSVNSVIFNIVDEVLAFFSTVILCSQASWYMVIAFVLMLIPCYQIYIYYSATNIELKRLFTVSRSPLMSWFSESLAGNTIIRVFEKENVWNEKQKGFSDSYLSTRFIYLSLSIWLSFRLQLLCSLFTLAICLIGAVQSPNAQLAASIGVSLTYSSQIADSMQRLLAVLGAGEGEMNTVERLLHYAHEIPQEPPSQLKTDPSNWPKDGNISVSSLTIAYPSKPDVPVIRDLSFKINGGERVGIVGRTGSGKSTFVSSLFRIINDFQGSIEIDGVDISKIGIKTLRSGLFMIPQDPILFSGTIRSNIDMLNEYTDKQLWDALECCGLKEFVAGLPEGLEEPVESEGENFSAGQKQLLCIVLAVLKKPKIIVFDEATSALDYKSDEIVQGLIHNELKGCTVITIAHRLNTIAAYDKLLVLDQGKLAEYDSPASLLQQDSLFRELALASGKDNFELLKQLAK</sequence>
<dbReference type="AlphaFoldDB" id="A0AAD5UES9"/>
<dbReference type="GO" id="GO:0016887">
    <property type="term" value="F:ATP hydrolysis activity"/>
    <property type="evidence" value="ECO:0007669"/>
    <property type="project" value="InterPro"/>
</dbReference>
<keyword evidence="4 11" id="KW-0812">Transmembrane</keyword>
<evidence type="ECO:0000256" key="9">
    <source>
        <dbReference type="ARBA" id="ARBA00023136"/>
    </source>
</evidence>
<comment type="similarity">
    <text evidence="2">Belongs to the ABC transporter superfamily. ABCC family. Conjugate transporter (TC 3.A.1.208) subfamily.</text>
</comment>
<keyword evidence="15" id="KW-1185">Reference proteome</keyword>
<dbReference type="SUPFAM" id="SSF90123">
    <property type="entry name" value="ABC transporter transmembrane region"/>
    <property type="match status" value="2"/>
</dbReference>
<name>A0AAD5UES9_9FUNG</name>
<dbReference type="Pfam" id="PF00664">
    <property type="entry name" value="ABC_membrane"/>
    <property type="match status" value="2"/>
</dbReference>
<dbReference type="CDD" id="cd18580">
    <property type="entry name" value="ABC_6TM_ABCC_D2"/>
    <property type="match status" value="1"/>
</dbReference>
<evidence type="ECO:0000313" key="15">
    <source>
        <dbReference type="Proteomes" id="UP001210925"/>
    </source>
</evidence>
<dbReference type="GO" id="GO:0005524">
    <property type="term" value="F:ATP binding"/>
    <property type="evidence" value="ECO:0007669"/>
    <property type="project" value="UniProtKB-KW"/>
</dbReference>
<dbReference type="GO" id="GO:0000329">
    <property type="term" value="C:fungal-type vacuole membrane"/>
    <property type="evidence" value="ECO:0007669"/>
    <property type="project" value="UniProtKB-ARBA"/>
</dbReference>
<feature type="compositionally biased region" description="Polar residues" evidence="10">
    <location>
        <begin position="421"/>
        <end position="445"/>
    </location>
</feature>
<evidence type="ECO:0000256" key="6">
    <source>
        <dbReference type="ARBA" id="ARBA00022741"/>
    </source>
</evidence>
<dbReference type="SUPFAM" id="SSF52540">
    <property type="entry name" value="P-loop containing nucleoside triphosphate hydrolases"/>
    <property type="match status" value="2"/>
</dbReference>
<feature type="domain" description="ABC transporter" evidence="12">
    <location>
        <begin position="787"/>
        <end position="1022"/>
    </location>
</feature>
<dbReference type="FunFam" id="3.40.50.300:FF:000610">
    <property type="entry name" value="Multidrug resistance-associated ABC transporter"/>
    <property type="match status" value="1"/>
</dbReference>
<dbReference type="PROSITE" id="PS50929">
    <property type="entry name" value="ABC_TM1F"/>
    <property type="match status" value="2"/>
</dbReference>
<evidence type="ECO:0000256" key="4">
    <source>
        <dbReference type="ARBA" id="ARBA00022692"/>
    </source>
</evidence>
<gene>
    <name evidence="14" type="primary">ABCC1_2</name>
    <name evidence="14" type="ORF">HK103_000849</name>
</gene>
<evidence type="ECO:0000259" key="12">
    <source>
        <dbReference type="PROSITE" id="PS50893"/>
    </source>
</evidence>
<keyword evidence="9 11" id="KW-0472">Membrane</keyword>
<reference evidence="14" key="1">
    <citation type="submission" date="2020-05" db="EMBL/GenBank/DDBJ databases">
        <title>Phylogenomic resolution of chytrid fungi.</title>
        <authorList>
            <person name="Stajich J.E."/>
            <person name="Amses K."/>
            <person name="Simmons R."/>
            <person name="Seto K."/>
            <person name="Myers J."/>
            <person name="Bonds A."/>
            <person name="Quandt C.A."/>
            <person name="Barry K."/>
            <person name="Liu P."/>
            <person name="Grigoriev I."/>
            <person name="Longcore J.E."/>
            <person name="James T.Y."/>
        </authorList>
    </citation>
    <scope>NUCLEOTIDE SEQUENCE</scope>
    <source>
        <strain evidence="14">PLAUS21</strain>
    </source>
</reference>
<evidence type="ECO:0000256" key="5">
    <source>
        <dbReference type="ARBA" id="ARBA00022737"/>
    </source>
</evidence>
<feature type="transmembrane region" description="Helical" evidence="11">
    <location>
        <begin position="20"/>
        <end position="39"/>
    </location>
</feature>
<accession>A0AAD5UES9</accession>
<dbReference type="Gene3D" id="1.20.1560.10">
    <property type="entry name" value="ABC transporter type 1, transmembrane domain"/>
    <property type="match status" value="2"/>
</dbReference>
<dbReference type="FunFam" id="1.20.1560.10:FF:000013">
    <property type="entry name" value="ABC transporter C family member 2"/>
    <property type="match status" value="1"/>
</dbReference>
<dbReference type="InterPro" id="IPR017871">
    <property type="entry name" value="ABC_transporter-like_CS"/>
</dbReference>
<evidence type="ECO:0000256" key="8">
    <source>
        <dbReference type="ARBA" id="ARBA00022989"/>
    </source>
</evidence>
<evidence type="ECO:0000313" key="14">
    <source>
        <dbReference type="EMBL" id="KAJ3253154.1"/>
    </source>
</evidence>
<dbReference type="SMART" id="SM00382">
    <property type="entry name" value="AAA"/>
    <property type="match status" value="1"/>
</dbReference>
<evidence type="ECO:0000256" key="2">
    <source>
        <dbReference type="ARBA" id="ARBA00009726"/>
    </source>
</evidence>
<dbReference type="PROSITE" id="PS00211">
    <property type="entry name" value="ABC_TRANSPORTER_1"/>
    <property type="match status" value="2"/>
</dbReference>
<keyword evidence="8 11" id="KW-1133">Transmembrane helix</keyword>
<dbReference type="InterPro" id="IPR050173">
    <property type="entry name" value="ABC_transporter_C-like"/>
</dbReference>
<feature type="transmembrane region" description="Helical" evidence="11">
    <location>
        <begin position="473"/>
        <end position="496"/>
    </location>
</feature>
<dbReference type="CDD" id="cd03244">
    <property type="entry name" value="ABCC_MRP_domain2"/>
    <property type="match status" value="1"/>
</dbReference>
<organism evidence="14 15">
    <name type="scientific">Boothiomyces macroporosus</name>
    <dbReference type="NCBI Taxonomy" id="261099"/>
    <lineage>
        <taxon>Eukaryota</taxon>
        <taxon>Fungi</taxon>
        <taxon>Fungi incertae sedis</taxon>
        <taxon>Chytridiomycota</taxon>
        <taxon>Chytridiomycota incertae sedis</taxon>
        <taxon>Chytridiomycetes</taxon>
        <taxon>Rhizophydiales</taxon>
        <taxon>Terramycetaceae</taxon>
        <taxon>Boothiomyces</taxon>
    </lineage>
</organism>
<protein>
    <submittedName>
        <fullName evidence="14">Multidrug resistance-associated protein 1</fullName>
    </submittedName>
</protein>
<evidence type="ECO:0000256" key="7">
    <source>
        <dbReference type="ARBA" id="ARBA00022840"/>
    </source>
</evidence>
<keyword evidence="3" id="KW-0813">Transport</keyword>
<keyword evidence="7" id="KW-0067">ATP-binding</keyword>
<dbReference type="InterPro" id="IPR044726">
    <property type="entry name" value="ABCC_6TM_D2"/>
</dbReference>
<evidence type="ECO:0000256" key="3">
    <source>
        <dbReference type="ARBA" id="ARBA00022448"/>
    </source>
</evidence>
<keyword evidence="5" id="KW-0677">Repeat</keyword>
<dbReference type="EMBL" id="JADGKB010000118">
    <property type="protein sequence ID" value="KAJ3253154.1"/>
    <property type="molecule type" value="Genomic_DNA"/>
</dbReference>
<dbReference type="InterPro" id="IPR003439">
    <property type="entry name" value="ABC_transporter-like_ATP-bd"/>
</dbReference>
<feature type="domain" description="ABC transmembrane type-1" evidence="13">
    <location>
        <begin position="1"/>
        <end position="182"/>
    </location>
</feature>
<comment type="subcellular location">
    <subcellularLocation>
        <location evidence="1">Vacuole membrane</location>
        <topology evidence="1">Multi-pass membrane protein</topology>
    </subcellularLocation>
</comment>
<dbReference type="Pfam" id="PF00005">
    <property type="entry name" value="ABC_tran"/>
    <property type="match status" value="2"/>
</dbReference>
<dbReference type="InterPro" id="IPR027417">
    <property type="entry name" value="P-loop_NTPase"/>
</dbReference>
<dbReference type="InterPro" id="IPR011527">
    <property type="entry name" value="ABC1_TM_dom"/>
</dbReference>
<evidence type="ECO:0000256" key="10">
    <source>
        <dbReference type="SAM" id="MobiDB-lite"/>
    </source>
</evidence>
<evidence type="ECO:0000256" key="1">
    <source>
        <dbReference type="ARBA" id="ARBA00004128"/>
    </source>
</evidence>
<feature type="transmembrane region" description="Helical" evidence="11">
    <location>
        <begin position="684"/>
        <end position="714"/>
    </location>
</feature>
<dbReference type="PANTHER" id="PTHR24223">
    <property type="entry name" value="ATP-BINDING CASSETTE SUB-FAMILY C"/>
    <property type="match status" value="1"/>
</dbReference>
<feature type="region of interest" description="Disordered" evidence="10">
    <location>
        <begin position="412"/>
        <end position="445"/>
    </location>
</feature>
<dbReference type="InterPro" id="IPR036640">
    <property type="entry name" value="ABC1_TM_sf"/>
</dbReference>
<evidence type="ECO:0000256" key="11">
    <source>
        <dbReference type="SAM" id="Phobius"/>
    </source>
</evidence>
<feature type="domain" description="ABC transmembrane type-1" evidence="13">
    <location>
        <begin position="476"/>
        <end position="751"/>
    </location>
</feature>
<feature type="transmembrane region" description="Helical" evidence="11">
    <location>
        <begin position="508"/>
        <end position="529"/>
    </location>
</feature>